<name>A0A9P6TC15_9BASI</name>
<evidence type="ECO:0000313" key="2">
    <source>
        <dbReference type="EMBL" id="KAG0146259.1"/>
    </source>
</evidence>
<dbReference type="Proteomes" id="UP000886653">
    <property type="component" value="Unassembled WGS sequence"/>
</dbReference>
<sequence>MTFSTSALAHPPLRHPLPPRPCSKTPKQNENENTKPRSRRTPIKRRPLRPMNAPDSNRPVPVTSLAPLDLGLPPKPLAPFPPPASRHGPSTRQSGKVHHPQTHQTRQGSIRSLSSSSTLLSPTTREDARLRRESEEALESTPTTAGPPSEDPHPAPTPNLERELAIARVRRAATDAAARKTTAVTRPHYTPKPLLLPSKLARAGTTQKRNTIRSQTLDQLTGTCSIPLAVLSRPTQHVGDENSDQNGAPQTRRKASEAAIFGHRRIFTDTPRSANIIPLANSSRSLHRLTMDSPRVLAWSPRSVNRMRFESPTRGSGTSDSRRRSVDGARSRYDSFYQLLGPEQSAPVSAEAEYYFDNYLHDPDHRPSTMSDSPAPVLLSPLSISPPSARNHARRISRAKNHSALGLSGAFARPNENSDLSLRHRQSVFDLSFLSHSNSEPRHTLRTCRSDSALLTTPKAEVRIDGAAVFVSSRAGAAVGRLKTILEEAEPEPGLLDRIARWWQ</sequence>
<feature type="region of interest" description="Disordered" evidence="1">
    <location>
        <begin position="308"/>
        <end position="328"/>
    </location>
</feature>
<feature type="compositionally biased region" description="Polar residues" evidence="1">
    <location>
        <begin position="102"/>
        <end position="111"/>
    </location>
</feature>
<comment type="caution">
    <text evidence="2">The sequence shown here is derived from an EMBL/GenBank/DDBJ whole genome shotgun (WGS) entry which is preliminary data.</text>
</comment>
<accession>A0A9P6TC15</accession>
<feature type="compositionally biased region" description="Low complexity" evidence="1">
    <location>
        <begin position="174"/>
        <end position="186"/>
    </location>
</feature>
<evidence type="ECO:0000313" key="3">
    <source>
        <dbReference type="Proteomes" id="UP000886653"/>
    </source>
</evidence>
<feature type="region of interest" description="Disordered" evidence="1">
    <location>
        <begin position="172"/>
        <end position="194"/>
    </location>
</feature>
<organism evidence="2 3">
    <name type="scientific">Cronartium quercuum f. sp. fusiforme G11</name>
    <dbReference type="NCBI Taxonomy" id="708437"/>
    <lineage>
        <taxon>Eukaryota</taxon>
        <taxon>Fungi</taxon>
        <taxon>Dikarya</taxon>
        <taxon>Basidiomycota</taxon>
        <taxon>Pucciniomycotina</taxon>
        <taxon>Pucciniomycetes</taxon>
        <taxon>Pucciniales</taxon>
        <taxon>Coleosporiaceae</taxon>
        <taxon>Cronartium</taxon>
    </lineage>
</organism>
<feature type="compositionally biased region" description="Basic and acidic residues" evidence="1">
    <location>
        <begin position="124"/>
        <end position="135"/>
    </location>
</feature>
<feature type="region of interest" description="Disordered" evidence="1">
    <location>
        <begin position="1"/>
        <end position="158"/>
    </location>
</feature>
<dbReference type="EMBL" id="MU167263">
    <property type="protein sequence ID" value="KAG0146259.1"/>
    <property type="molecule type" value="Genomic_DNA"/>
</dbReference>
<feature type="compositionally biased region" description="Basic residues" evidence="1">
    <location>
        <begin position="36"/>
        <end position="48"/>
    </location>
</feature>
<evidence type="ECO:0000256" key="1">
    <source>
        <dbReference type="SAM" id="MobiDB-lite"/>
    </source>
</evidence>
<feature type="compositionally biased region" description="Low complexity" evidence="1">
    <location>
        <begin position="112"/>
        <end position="123"/>
    </location>
</feature>
<feature type="compositionally biased region" description="Pro residues" evidence="1">
    <location>
        <begin position="73"/>
        <end position="84"/>
    </location>
</feature>
<dbReference type="AlphaFoldDB" id="A0A9P6TC15"/>
<keyword evidence="3" id="KW-1185">Reference proteome</keyword>
<protein>
    <submittedName>
        <fullName evidence="2">Uncharacterized protein</fullName>
    </submittedName>
</protein>
<proteinExistence type="predicted"/>
<gene>
    <name evidence="2" type="ORF">CROQUDRAFT_671256</name>
</gene>
<feature type="region of interest" description="Disordered" evidence="1">
    <location>
        <begin position="232"/>
        <end position="256"/>
    </location>
</feature>
<reference evidence="2" key="1">
    <citation type="submission" date="2013-11" db="EMBL/GenBank/DDBJ databases">
        <title>Genome sequence of the fusiform rust pathogen reveals effectors for host alternation and coevolution with pine.</title>
        <authorList>
            <consortium name="DOE Joint Genome Institute"/>
            <person name="Smith K."/>
            <person name="Pendleton A."/>
            <person name="Kubisiak T."/>
            <person name="Anderson C."/>
            <person name="Salamov A."/>
            <person name="Aerts A."/>
            <person name="Riley R."/>
            <person name="Clum A."/>
            <person name="Lindquist E."/>
            <person name="Ence D."/>
            <person name="Campbell M."/>
            <person name="Kronenberg Z."/>
            <person name="Feau N."/>
            <person name="Dhillon B."/>
            <person name="Hamelin R."/>
            <person name="Burleigh J."/>
            <person name="Smith J."/>
            <person name="Yandell M."/>
            <person name="Nelson C."/>
            <person name="Grigoriev I."/>
            <person name="Davis J."/>
        </authorList>
    </citation>
    <scope>NUCLEOTIDE SEQUENCE</scope>
    <source>
        <strain evidence="2">G11</strain>
    </source>
</reference>